<feature type="signal peptide" evidence="1">
    <location>
        <begin position="1"/>
        <end position="20"/>
    </location>
</feature>
<dbReference type="OrthoDB" id="509807at2759"/>
<organism evidence="2 3">
    <name type="scientific">Chlorella sorokiniana</name>
    <name type="common">Freshwater green alga</name>
    <dbReference type="NCBI Taxonomy" id="3076"/>
    <lineage>
        <taxon>Eukaryota</taxon>
        <taxon>Viridiplantae</taxon>
        <taxon>Chlorophyta</taxon>
        <taxon>core chlorophytes</taxon>
        <taxon>Trebouxiophyceae</taxon>
        <taxon>Chlorellales</taxon>
        <taxon>Chlorellaceae</taxon>
        <taxon>Chlorella clade</taxon>
        <taxon>Chlorella</taxon>
    </lineage>
</organism>
<evidence type="ECO:0000313" key="3">
    <source>
        <dbReference type="Proteomes" id="UP000239899"/>
    </source>
</evidence>
<keyword evidence="2" id="KW-0675">Receptor</keyword>
<dbReference type="AlphaFoldDB" id="A0A2P6THI9"/>
<evidence type="ECO:0000256" key="1">
    <source>
        <dbReference type="SAM" id="SignalP"/>
    </source>
</evidence>
<sequence>MAKLLTAVFAALLLCGTAQALDIAQFLNDPKYLPFLQKAIGTGTCLSDPAVSSGALDLDKCPSLLGMLDAINGGATDYPVECEPECMESFYALSPECLTPLTQEFAADASPIGVLGSRFLAECAALKESGGAFAPAPAPAANDTDMDMPM</sequence>
<reference evidence="2 3" key="1">
    <citation type="journal article" date="2018" name="Plant J.">
        <title>Genome sequences of Chlorella sorokiniana UTEX 1602 and Micractinium conductrix SAG 241.80: implications to maltose excretion by a green alga.</title>
        <authorList>
            <person name="Arriola M.B."/>
            <person name="Velmurugan N."/>
            <person name="Zhang Y."/>
            <person name="Plunkett M.H."/>
            <person name="Hondzo H."/>
            <person name="Barney B.M."/>
        </authorList>
    </citation>
    <scope>NUCLEOTIDE SEQUENCE [LARGE SCALE GENOMIC DNA]</scope>
    <source>
        <strain evidence="3">UTEX 1602</strain>
    </source>
</reference>
<evidence type="ECO:0000313" key="2">
    <source>
        <dbReference type="EMBL" id="PRW33747.1"/>
    </source>
</evidence>
<comment type="caution">
    <text evidence="2">The sequence shown here is derived from an EMBL/GenBank/DDBJ whole genome shotgun (WGS) entry which is preliminary data.</text>
</comment>
<accession>A0A2P6THI9</accession>
<gene>
    <name evidence="2" type="ORF">C2E21_7581</name>
</gene>
<proteinExistence type="predicted"/>
<keyword evidence="1" id="KW-0732">Signal</keyword>
<dbReference type="EMBL" id="LHPG02000016">
    <property type="protein sequence ID" value="PRW33747.1"/>
    <property type="molecule type" value="Genomic_DNA"/>
</dbReference>
<keyword evidence="3" id="KW-1185">Reference proteome</keyword>
<dbReference type="Proteomes" id="UP000239899">
    <property type="component" value="Unassembled WGS sequence"/>
</dbReference>
<protein>
    <submittedName>
        <fullName evidence="2">Peripheral-type benzodiazepine receptor-associated 1</fullName>
    </submittedName>
</protein>
<name>A0A2P6THI9_CHLSO</name>
<feature type="chain" id="PRO_5015160964" evidence="1">
    <location>
        <begin position="21"/>
        <end position="150"/>
    </location>
</feature>